<dbReference type="FunFam" id="1.10.10.60:FF:000007">
    <property type="entry name" value="Two-component response regulator"/>
    <property type="match status" value="1"/>
</dbReference>
<dbReference type="GO" id="GO:0003677">
    <property type="term" value="F:DNA binding"/>
    <property type="evidence" value="ECO:0007669"/>
    <property type="project" value="UniProtKB-KW"/>
</dbReference>
<evidence type="ECO:0000256" key="1">
    <source>
        <dbReference type="ARBA" id="ARBA00004123"/>
    </source>
</evidence>
<feature type="compositionally biased region" description="Polar residues" evidence="6">
    <location>
        <begin position="248"/>
        <end position="261"/>
    </location>
</feature>
<evidence type="ECO:0000256" key="2">
    <source>
        <dbReference type="ARBA" id="ARBA00023015"/>
    </source>
</evidence>
<dbReference type="InterPro" id="IPR017930">
    <property type="entry name" value="Myb_dom"/>
</dbReference>
<dbReference type="PANTHER" id="PTHR31003">
    <property type="entry name" value="MYB FAMILY TRANSCRIPTION FACTOR"/>
    <property type="match status" value="1"/>
</dbReference>
<evidence type="ECO:0000256" key="6">
    <source>
        <dbReference type="SAM" id="MobiDB-lite"/>
    </source>
</evidence>
<dbReference type="Gene3D" id="1.10.10.60">
    <property type="entry name" value="Homeodomain-like"/>
    <property type="match status" value="1"/>
</dbReference>
<dbReference type="GO" id="GO:0003700">
    <property type="term" value="F:DNA-binding transcription factor activity"/>
    <property type="evidence" value="ECO:0007669"/>
    <property type="project" value="InterPro"/>
</dbReference>
<dbReference type="InterPro" id="IPR044787">
    <property type="entry name" value="HHO5-like"/>
</dbReference>
<dbReference type="InterPro" id="IPR001005">
    <property type="entry name" value="SANT/Myb"/>
</dbReference>
<dbReference type="Pfam" id="PF26575">
    <property type="entry name" value="HHO5_N"/>
    <property type="match status" value="1"/>
</dbReference>
<dbReference type="InterPro" id="IPR058673">
    <property type="entry name" value="HHO5-like_N"/>
</dbReference>
<keyword evidence="5" id="KW-0539">Nucleus</keyword>
<keyword evidence="4" id="KW-0804">Transcription</keyword>
<dbReference type="PANTHER" id="PTHR31003:SF22">
    <property type="entry name" value="TRANSCRIPTION FACTOR HHO5"/>
    <property type="match status" value="1"/>
</dbReference>
<keyword evidence="2" id="KW-0805">Transcription regulation</keyword>
<gene>
    <name evidence="8" type="ORF">F3Y22_tig00110788pilonHSYRG00309</name>
</gene>
<evidence type="ECO:0000256" key="4">
    <source>
        <dbReference type="ARBA" id="ARBA00023163"/>
    </source>
</evidence>
<evidence type="ECO:0000313" key="8">
    <source>
        <dbReference type="EMBL" id="KAE8694035.1"/>
    </source>
</evidence>
<dbReference type="SUPFAM" id="SSF46689">
    <property type="entry name" value="Homeodomain-like"/>
    <property type="match status" value="1"/>
</dbReference>
<keyword evidence="3" id="KW-0238">DNA-binding</keyword>
<dbReference type="AlphaFoldDB" id="A0A6A2ZT41"/>
<comment type="caution">
    <text evidence="8">The sequence shown here is derived from an EMBL/GenBank/DDBJ whole genome shotgun (WGS) entry which is preliminary data.</text>
</comment>
<dbReference type="Proteomes" id="UP000436088">
    <property type="component" value="Unassembled WGS sequence"/>
</dbReference>
<comment type="subcellular location">
    <subcellularLocation>
        <location evidence="1">Nucleus</location>
    </subcellularLocation>
</comment>
<feature type="domain" description="HTH myb-type" evidence="7">
    <location>
        <begin position="173"/>
        <end position="233"/>
    </location>
</feature>
<evidence type="ECO:0000256" key="5">
    <source>
        <dbReference type="ARBA" id="ARBA00023242"/>
    </source>
</evidence>
<dbReference type="OrthoDB" id="1908613at2759"/>
<dbReference type="InterPro" id="IPR006447">
    <property type="entry name" value="Myb_dom_plants"/>
</dbReference>
<feature type="region of interest" description="Disordered" evidence="6">
    <location>
        <begin position="248"/>
        <end position="286"/>
    </location>
</feature>
<sequence length="286" mass="31846">MELSLGLSSVYVPKTISEFVEEVSKIEDGFQRSSKISDFVQRLEGEMKKIDGFKRELPLCMLLLKDGIERLKVEEMQCKGMDEGLPSEKNDGGDKKNCPSLLQLSNSDFDNADHKKKKPNIIPELLLMNPGFDLANANPIVKSNGGCTIASSSSITPENPLFNIQTSSQQQQNSRKPRQYWSPDLHRRFVLALEELGGSQAATPKQIKQLMRVDGLTNDEVKSHLQKHRLHVRKLEGSAALKQGIELMQSQSDSPQGPLTSSDDDSMNAENNEKSDGHIEEVGRID</sequence>
<evidence type="ECO:0000256" key="3">
    <source>
        <dbReference type="ARBA" id="ARBA00023125"/>
    </source>
</evidence>
<accession>A0A6A2ZT41</accession>
<name>A0A6A2ZT41_HIBSY</name>
<evidence type="ECO:0000313" key="9">
    <source>
        <dbReference type="Proteomes" id="UP000436088"/>
    </source>
</evidence>
<dbReference type="GO" id="GO:0005634">
    <property type="term" value="C:nucleus"/>
    <property type="evidence" value="ECO:0007669"/>
    <property type="project" value="UniProtKB-SubCell"/>
</dbReference>
<evidence type="ECO:0000259" key="7">
    <source>
        <dbReference type="PROSITE" id="PS51294"/>
    </source>
</evidence>
<feature type="compositionally biased region" description="Basic and acidic residues" evidence="6">
    <location>
        <begin position="271"/>
        <end position="286"/>
    </location>
</feature>
<protein>
    <recommendedName>
        <fullName evidence="7">HTH myb-type domain-containing protein</fullName>
    </recommendedName>
</protein>
<organism evidence="8 9">
    <name type="scientific">Hibiscus syriacus</name>
    <name type="common">Rose of Sharon</name>
    <dbReference type="NCBI Taxonomy" id="106335"/>
    <lineage>
        <taxon>Eukaryota</taxon>
        <taxon>Viridiplantae</taxon>
        <taxon>Streptophyta</taxon>
        <taxon>Embryophyta</taxon>
        <taxon>Tracheophyta</taxon>
        <taxon>Spermatophyta</taxon>
        <taxon>Magnoliopsida</taxon>
        <taxon>eudicotyledons</taxon>
        <taxon>Gunneridae</taxon>
        <taxon>Pentapetalae</taxon>
        <taxon>rosids</taxon>
        <taxon>malvids</taxon>
        <taxon>Malvales</taxon>
        <taxon>Malvaceae</taxon>
        <taxon>Malvoideae</taxon>
        <taxon>Hibiscus</taxon>
    </lineage>
</organism>
<proteinExistence type="predicted"/>
<dbReference type="PROSITE" id="PS51294">
    <property type="entry name" value="HTH_MYB"/>
    <property type="match status" value="1"/>
</dbReference>
<dbReference type="Pfam" id="PF00249">
    <property type="entry name" value="Myb_DNA-binding"/>
    <property type="match status" value="1"/>
</dbReference>
<keyword evidence="9" id="KW-1185">Reference proteome</keyword>
<dbReference type="InterPro" id="IPR009057">
    <property type="entry name" value="Homeodomain-like_sf"/>
</dbReference>
<dbReference type="EMBL" id="VEPZ02001112">
    <property type="protein sequence ID" value="KAE8694035.1"/>
    <property type="molecule type" value="Genomic_DNA"/>
</dbReference>
<reference evidence="8" key="1">
    <citation type="submission" date="2019-09" db="EMBL/GenBank/DDBJ databases">
        <title>Draft genome information of white flower Hibiscus syriacus.</title>
        <authorList>
            <person name="Kim Y.-M."/>
        </authorList>
    </citation>
    <scope>NUCLEOTIDE SEQUENCE [LARGE SCALE GENOMIC DNA]</scope>
    <source>
        <strain evidence="8">YM2019G1</strain>
    </source>
</reference>
<dbReference type="NCBIfam" id="TIGR01557">
    <property type="entry name" value="myb_SHAQKYF"/>
    <property type="match status" value="1"/>
</dbReference>